<keyword evidence="2" id="KW-1185">Reference proteome</keyword>
<reference evidence="1" key="1">
    <citation type="submission" date="2021-01" db="EMBL/GenBank/DDBJ databases">
        <authorList>
            <consortium name="Aspergillus luchuensis mut. kawachii IFO 4304 genome sequencing consortium"/>
            <person name="Kazuki M."/>
            <person name="Futagami T."/>
        </authorList>
    </citation>
    <scope>NUCLEOTIDE SEQUENCE</scope>
    <source>
        <strain evidence="1">IFO 4308</strain>
    </source>
</reference>
<sequence length="158" mass="17749">MALFLTSSLQPARTSITNGCSPFRESNASIYPPCVEGTNDPYYPWRSPRTLVSNMVFFPSRCPAVFRLGVHSYQIISGTHQLLTSHLPWVEIVRNPQWISKNGQNGFASMLLAGDQDNVQLSTLDGSSSEPIDYRAPSPVRPNMGLNWWEWYLKARGT</sequence>
<dbReference type="AlphaFoldDB" id="A0A7R7W4S2"/>
<organism evidence="1 2">
    <name type="scientific">Aspergillus kawachii</name>
    <name type="common">White koji mold</name>
    <name type="synonym">Aspergillus awamori var. kawachi</name>
    <dbReference type="NCBI Taxonomy" id="1069201"/>
    <lineage>
        <taxon>Eukaryota</taxon>
        <taxon>Fungi</taxon>
        <taxon>Dikarya</taxon>
        <taxon>Ascomycota</taxon>
        <taxon>Pezizomycotina</taxon>
        <taxon>Eurotiomycetes</taxon>
        <taxon>Eurotiomycetidae</taxon>
        <taxon>Eurotiales</taxon>
        <taxon>Aspergillaceae</taxon>
        <taxon>Aspergillus</taxon>
        <taxon>Aspergillus subgen. Circumdati</taxon>
    </lineage>
</organism>
<gene>
    <name evidence="1" type="ORF">AKAW2_21327A</name>
</gene>
<dbReference type="KEGG" id="aluc:AKAW2_21327A"/>
<dbReference type="Proteomes" id="UP000661280">
    <property type="component" value="Chromosome 2"/>
</dbReference>
<dbReference type="RefSeq" id="XP_041540153.1">
    <property type="nucleotide sequence ID" value="XM_041686139.1"/>
</dbReference>
<evidence type="ECO:0000313" key="1">
    <source>
        <dbReference type="EMBL" id="BCR96387.1"/>
    </source>
</evidence>
<protein>
    <submittedName>
        <fullName evidence="1">Uncharacterized protein</fullName>
    </submittedName>
</protein>
<proteinExistence type="predicted"/>
<evidence type="ECO:0000313" key="2">
    <source>
        <dbReference type="Proteomes" id="UP000661280"/>
    </source>
</evidence>
<dbReference type="GeneID" id="64957712"/>
<dbReference type="EMBL" id="AP024426">
    <property type="protein sequence ID" value="BCR96387.1"/>
    <property type="molecule type" value="Genomic_DNA"/>
</dbReference>
<accession>A0A7R7W4S2</accession>
<name>A0A7R7W4S2_ASPKA</name>
<reference evidence="1" key="2">
    <citation type="submission" date="2021-02" db="EMBL/GenBank/DDBJ databases">
        <title>Aspergillus luchuensis mut. kawachii IFO 4304 genome sequence.</title>
        <authorList>
            <person name="Mori K."/>
            <person name="Kadooka C."/>
            <person name="Goto M."/>
            <person name="Futagami T."/>
        </authorList>
    </citation>
    <scope>NUCLEOTIDE SEQUENCE</scope>
    <source>
        <strain evidence="1">IFO 4308</strain>
    </source>
</reference>